<protein>
    <recommendedName>
        <fullName evidence="13">ATP-dependent RNA helicase DDX42</fullName>
        <ecNumber evidence="3">3.6.4.13</ecNumber>
    </recommendedName>
    <alternativeName>
        <fullName evidence="14">DEAD box protein 42</fullName>
    </alternativeName>
</protein>
<evidence type="ECO:0000256" key="5">
    <source>
        <dbReference type="ARBA" id="ARBA00022741"/>
    </source>
</evidence>
<dbReference type="Pfam" id="PF00270">
    <property type="entry name" value="DEAD"/>
    <property type="match status" value="1"/>
</dbReference>
<feature type="short sequence motif" description="Q motif" evidence="15">
    <location>
        <begin position="243"/>
        <end position="271"/>
    </location>
</feature>
<dbReference type="PROSITE" id="PS51192">
    <property type="entry name" value="HELICASE_ATP_BIND_1"/>
    <property type="match status" value="1"/>
</dbReference>
<evidence type="ECO:0000256" key="6">
    <source>
        <dbReference type="ARBA" id="ARBA00022801"/>
    </source>
</evidence>
<dbReference type="Proteomes" id="UP000007110">
    <property type="component" value="Unassembled WGS sequence"/>
</dbReference>
<evidence type="ECO:0000256" key="7">
    <source>
        <dbReference type="ARBA" id="ARBA00022806"/>
    </source>
</evidence>
<dbReference type="SMART" id="SM00490">
    <property type="entry name" value="HELICc"/>
    <property type="match status" value="1"/>
</dbReference>
<dbReference type="InterPro" id="IPR001650">
    <property type="entry name" value="Helicase_C-like"/>
</dbReference>
<evidence type="ECO:0000259" key="18">
    <source>
        <dbReference type="PROSITE" id="PS51194"/>
    </source>
</evidence>
<dbReference type="Pfam" id="PF00271">
    <property type="entry name" value="Helicase_C"/>
    <property type="match status" value="1"/>
</dbReference>
<evidence type="ECO:0000313" key="21">
    <source>
        <dbReference type="Proteomes" id="UP000007110"/>
    </source>
</evidence>
<keyword evidence="7" id="KW-0347">Helicase</keyword>
<feature type="region of interest" description="Disordered" evidence="16">
    <location>
        <begin position="644"/>
        <end position="695"/>
    </location>
</feature>
<feature type="region of interest" description="Disordered" evidence="16">
    <location>
        <begin position="805"/>
        <end position="981"/>
    </location>
</feature>
<evidence type="ECO:0000256" key="1">
    <source>
        <dbReference type="ARBA" id="ARBA00004123"/>
    </source>
</evidence>
<dbReference type="GO" id="GO:0003724">
    <property type="term" value="F:RNA helicase activity"/>
    <property type="evidence" value="ECO:0000318"/>
    <property type="project" value="GO_Central"/>
</dbReference>
<feature type="domain" description="DEAD-box RNA helicase Q" evidence="19">
    <location>
        <begin position="243"/>
        <end position="271"/>
    </location>
</feature>
<dbReference type="FunFam" id="3.40.50.300:FF:000524">
    <property type="entry name" value="ATP-dependent RNA helicase DDX42"/>
    <property type="match status" value="1"/>
</dbReference>
<evidence type="ECO:0000256" key="14">
    <source>
        <dbReference type="ARBA" id="ARBA00075438"/>
    </source>
</evidence>
<feature type="domain" description="Helicase C-terminal" evidence="18">
    <location>
        <begin position="478"/>
        <end position="622"/>
    </location>
</feature>
<evidence type="ECO:0000256" key="4">
    <source>
        <dbReference type="ARBA" id="ARBA00022490"/>
    </source>
</evidence>
<dbReference type="PROSITE" id="PS51194">
    <property type="entry name" value="HELICASE_CTER"/>
    <property type="match status" value="1"/>
</dbReference>
<evidence type="ECO:0000259" key="17">
    <source>
        <dbReference type="PROSITE" id="PS51192"/>
    </source>
</evidence>
<dbReference type="OMA" id="GDDAQRY"/>
<keyword evidence="10" id="KW-0539">Nucleus</keyword>
<evidence type="ECO:0000256" key="8">
    <source>
        <dbReference type="ARBA" id="ARBA00022840"/>
    </source>
</evidence>
<feature type="compositionally biased region" description="Low complexity" evidence="16">
    <location>
        <begin position="720"/>
        <end position="731"/>
    </location>
</feature>
<dbReference type="FunCoup" id="A0A7M7T168">
    <property type="interactions" value="2331"/>
</dbReference>
<feature type="region of interest" description="Disordered" evidence="16">
    <location>
        <begin position="720"/>
        <end position="789"/>
    </location>
</feature>
<keyword evidence="21" id="KW-1185">Reference proteome</keyword>
<sequence length="981" mass="106659">MQRGGGSRGGGVYNRFVPASRGRDKKSLYSNAIMGFDEQDLEKIKKRHRTEQEYFDADSDEETGGPAAPKKVDTFGDRYRNLYYEDKAPPKKEESSEDDEDPLDAFMAGIKVELTKEEKDAEAKKSKKAQKATRNDIEELDEMEAYMKYMEDNPEAGLNTLPINDEDEPIDYDADGNPIVPERSKIIDPLPPVDHSMVDYEPFNKNFYNEHESIQTLNYSVVLDLRQKLNIKVSGADPPKPVTSFAHFGFDEQLMHCIRKSDFSSPTPIQAQGVPIAMCGRDVIGIAKTGSGKTAAFVWPMLVHIMDQRAIKKGDGPIGLICAPTRELAQQIYMEVKKFGKAYNIHVVCAYGGGNMHEQQRACEEGPEVIVATPGRLIDLVKKKATNLRRVSYLIFDEADRMFDMGFEPQVRSIADHVRPDRQTLLFSATFRKKVERLARDILTDPIRVIQGDIGEANQDVTQVVEIFSDQTRKFPWLLARLVRFTTEGSVLIFVTKKINAEELATSLKRKDFDVGLLHGDMNQLERNSVITAFKRRAIPILVATDVAARGLDIPSIKNVVNYDVARDIDTHTHRIGRTGRAGEKGTAYTLILKKDNQFAGDLVRNLEGADQAVPKSLLDLAMQNQYFKKSRYRAGKGKRLNIGGGGLGYRERPSFRSGGGGGAGGGGGGGGGGAGGSSMEFLGSGDGDEENRGVGSLYTNRLNAMKSAFSNQFKSHFVASTSSPSTSNMSFRTPTQFESGNNKAVGGRPSSQHQPPPPQQVRHQPLPAPASHLGGGGYISSSQVSSSTGGLYSAMAPMVRSYIPSQQAASTSSSSSAMPPSSAMSPSSSQGGEGSGHDRGHERGASVSFGHVRRSNVGRDRSSGGGHGERDRSSGGSHGERRRSSSGGRDHHDDDRTDRGHKVDGSEVRGEEDGDVPDPDESTPEEENHGWTLRGVNFGVGSGTSGLHGSAVSSSSISSSSTGGSSAEQPKPKRKSRWDT</sequence>
<feature type="compositionally biased region" description="Basic and acidic residues" evidence="16">
    <location>
        <begin position="836"/>
        <end position="845"/>
    </location>
</feature>
<feature type="compositionally biased region" description="Gly residues" evidence="16">
    <location>
        <begin position="658"/>
        <end position="677"/>
    </location>
</feature>
<evidence type="ECO:0000256" key="10">
    <source>
        <dbReference type="ARBA" id="ARBA00023242"/>
    </source>
</evidence>
<dbReference type="PANTHER" id="PTHR47958">
    <property type="entry name" value="ATP-DEPENDENT RNA HELICASE DBP3"/>
    <property type="match status" value="1"/>
</dbReference>
<dbReference type="OrthoDB" id="196131at2759"/>
<evidence type="ECO:0000256" key="12">
    <source>
        <dbReference type="ARBA" id="ARBA00061633"/>
    </source>
</evidence>
<feature type="compositionally biased region" description="Polar residues" evidence="16">
    <location>
        <begin position="732"/>
        <end position="743"/>
    </location>
</feature>
<dbReference type="InterPro" id="IPR000629">
    <property type="entry name" value="RNA-helicase_DEAD-box_CS"/>
</dbReference>
<dbReference type="FunFam" id="3.40.50.300:FF:000079">
    <property type="entry name" value="probable ATP-dependent RNA helicase DDX17"/>
    <property type="match status" value="1"/>
</dbReference>
<proteinExistence type="inferred from homology"/>
<dbReference type="InParanoid" id="A0A7M7T168"/>
<dbReference type="GO" id="GO:0016787">
    <property type="term" value="F:hydrolase activity"/>
    <property type="evidence" value="ECO:0007669"/>
    <property type="project" value="UniProtKB-KW"/>
</dbReference>
<evidence type="ECO:0000256" key="11">
    <source>
        <dbReference type="ARBA" id="ARBA00047984"/>
    </source>
</evidence>
<dbReference type="InterPro" id="IPR011545">
    <property type="entry name" value="DEAD/DEAH_box_helicase_dom"/>
</dbReference>
<dbReference type="AlphaFoldDB" id="A0A7M7T168"/>
<dbReference type="PROSITE" id="PS00039">
    <property type="entry name" value="DEAD_ATP_HELICASE"/>
    <property type="match status" value="1"/>
</dbReference>
<organism evidence="20 21">
    <name type="scientific">Strongylocentrotus purpuratus</name>
    <name type="common">Purple sea urchin</name>
    <dbReference type="NCBI Taxonomy" id="7668"/>
    <lineage>
        <taxon>Eukaryota</taxon>
        <taxon>Metazoa</taxon>
        <taxon>Echinodermata</taxon>
        <taxon>Eleutherozoa</taxon>
        <taxon>Echinozoa</taxon>
        <taxon>Echinoidea</taxon>
        <taxon>Euechinoidea</taxon>
        <taxon>Echinacea</taxon>
        <taxon>Camarodonta</taxon>
        <taxon>Echinidea</taxon>
        <taxon>Strongylocentrotidae</taxon>
        <taxon>Strongylocentrotus</taxon>
    </lineage>
</organism>
<evidence type="ECO:0000256" key="2">
    <source>
        <dbReference type="ARBA" id="ARBA00004496"/>
    </source>
</evidence>
<keyword evidence="8" id="KW-0067">ATP-binding</keyword>
<feature type="compositionally biased region" description="Low complexity" evidence="16">
    <location>
        <begin position="948"/>
        <end position="967"/>
    </location>
</feature>
<comment type="subcellular location">
    <subcellularLocation>
        <location evidence="2">Cytoplasm</location>
    </subcellularLocation>
    <subcellularLocation>
        <location evidence="1">Nucleus</location>
    </subcellularLocation>
</comment>
<keyword evidence="9" id="KW-0175">Coiled coil</keyword>
<feature type="compositionally biased region" description="Basic and acidic residues" evidence="16">
    <location>
        <begin position="70"/>
        <end position="94"/>
    </location>
</feature>
<dbReference type="KEGG" id="spu:756991"/>
<feature type="region of interest" description="Disordered" evidence="16">
    <location>
        <begin position="44"/>
        <end position="103"/>
    </location>
</feature>
<evidence type="ECO:0000256" key="13">
    <source>
        <dbReference type="ARBA" id="ARBA00068282"/>
    </source>
</evidence>
<dbReference type="SMART" id="SM00487">
    <property type="entry name" value="DEXDc"/>
    <property type="match status" value="1"/>
</dbReference>
<dbReference type="GO" id="GO:0005737">
    <property type="term" value="C:cytoplasm"/>
    <property type="evidence" value="ECO:0007669"/>
    <property type="project" value="UniProtKB-SubCell"/>
</dbReference>
<reference evidence="21" key="1">
    <citation type="submission" date="2015-02" db="EMBL/GenBank/DDBJ databases">
        <title>Genome sequencing for Strongylocentrotus purpuratus.</title>
        <authorList>
            <person name="Murali S."/>
            <person name="Liu Y."/>
            <person name="Vee V."/>
            <person name="English A."/>
            <person name="Wang M."/>
            <person name="Skinner E."/>
            <person name="Han Y."/>
            <person name="Muzny D.M."/>
            <person name="Worley K.C."/>
            <person name="Gibbs R.A."/>
        </authorList>
    </citation>
    <scope>NUCLEOTIDE SEQUENCE</scope>
</reference>
<evidence type="ECO:0000256" key="15">
    <source>
        <dbReference type="PROSITE-ProRule" id="PRU00552"/>
    </source>
</evidence>
<feature type="compositionally biased region" description="Acidic residues" evidence="16">
    <location>
        <begin position="913"/>
        <end position="926"/>
    </location>
</feature>
<dbReference type="CDD" id="cd18787">
    <property type="entry name" value="SF2_C_DEAD"/>
    <property type="match status" value="1"/>
</dbReference>
<dbReference type="GeneID" id="756991"/>
<feature type="compositionally biased region" description="Low complexity" evidence="16">
    <location>
        <begin position="805"/>
        <end position="831"/>
    </location>
</feature>
<feature type="compositionally biased region" description="Basic and acidic residues" evidence="16">
    <location>
        <begin position="858"/>
        <end position="912"/>
    </location>
</feature>
<evidence type="ECO:0000256" key="16">
    <source>
        <dbReference type="SAM" id="MobiDB-lite"/>
    </source>
</evidence>
<dbReference type="RefSeq" id="XP_030846342.1">
    <property type="nucleotide sequence ID" value="XM_030990482.1"/>
</dbReference>
<dbReference type="EnsemblMetazoa" id="XM_030990482">
    <property type="protein sequence ID" value="XP_030846342"/>
    <property type="gene ID" value="LOC756991"/>
</dbReference>
<dbReference type="PROSITE" id="PS51195">
    <property type="entry name" value="Q_MOTIF"/>
    <property type="match status" value="1"/>
</dbReference>
<feature type="compositionally biased region" description="Acidic residues" evidence="16">
    <location>
        <begin position="53"/>
        <end position="63"/>
    </location>
</feature>
<name>A0A7M7T168_STRPU</name>
<dbReference type="SUPFAM" id="SSF52540">
    <property type="entry name" value="P-loop containing nucleoside triphosphate hydrolases"/>
    <property type="match status" value="2"/>
</dbReference>
<dbReference type="InterPro" id="IPR014014">
    <property type="entry name" value="RNA_helicase_DEAD_Q_motif"/>
</dbReference>
<feature type="domain" description="Helicase ATP-binding" evidence="17">
    <location>
        <begin position="274"/>
        <end position="449"/>
    </location>
</feature>
<dbReference type="InterPro" id="IPR027417">
    <property type="entry name" value="P-loop_NTPase"/>
</dbReference>
<keyword evidence="6" id="KW-0378">Hydrolase</keyword>
<dbReference type="EC" id="3.6.4.13" evidence="3"/>
<dbReference type="CDD" id="cd17952">
    <property type="entry name" value="DEADc_DDX42"/>
    <property type="match status" value="1"/>
</dbReference>
<evidence type="ECO:0000259" key="19">
    <source>
        <dbReference type="PROSITE" id="PS51195"/>
    </source>
</evidence>
<comment type="catalytic activity">
    <reaction evidence="11">
        <text>ATP + H2O = ADP + phosphate + H(+)</text>
        <dbReference type="Rhea" id="RHEA:13065"/>
        <dbReference type="ChEBI" id="CHEBI:15377"/>
        <dbReference type="ChEBI" id="CHEBI:15378"/>
        <dbReference type="ChEBI" id="CHEBI:30616"/>
        <dbReference type="ChEBI" id="CHEBI:43474"/>
        <dbReference type="ChEBI" id="CHEBI:456216"/>
        <dbReference type="EC" id="3.6.4.13"/>
    </reaction>
</comment>
<keyword evidence="4" id="KW-0963">Cytoplasm</keyword>
<evidence type="ECO:0000256" key="9">
    <source>
        <dbReference type="ARBA" id="ARBA00023054"/>
    </source>
</evidence>
<dbReference type="GO" id="GO:0005634">
    <property type="term" value="C:nucleus"/>
    <property type="evidence" value="ECO:0007669"/>
    <property type="project" value="UniProtKB-SubCell"/>
</dbReference>
<evidence type="ECO:0000313" key="20">
    <source>
        <dbReference type="EnsemblMetazoa" id="XP_030846342"/>
    </source>
</evidence>
<feature type="region of interest" description="Disordered" evidence="16">
    <location>
        <begin position="117"/>
        <end position="136"/>
    </location>
</feature>
<keyword evidence="5" id="KW-0547">Nucleotide-binding</keyword>
<dbReference type="Gene3D" id="3.40.50.300">
    <property type="entry name" value="P-loop containing nucleotide triphosphate hydrolases"/>
    <property type="match status" value="2"/>
</dbReference>
<comment type="similarity">
    <text evidence="12">Belongs to the DEAD box helicase family. DDX42 subfamily.</text>
</comment>
<dbReference type="GO" id="GO:0005524">
    <property type="term" value="F:ATP binding"/>
    <property type="evidence" value="ECO:0007669"/>
    <property type="project" value="UniProtKB-KW"/>
</dbReference>
<evidence type="ECO:0000256" key="3">
    <source>
        <dbReference type="ARBA" id="ARBA00012552"/>
    </source>
</evidence>
<dbReference type="InterPro" id="IPR014001">
    <property type="entry name" value="Helicase_ATP-bd"/>
</dbReference>
<reference evidence="20" key="2">
    <citation type="submission" date="2021-01" db="UniProtKB">
        <authorList>
            <consortium name="EnsemblMetazoa"/>
        </authorList>
    </citation>
    <scope>IDENTIFICATION</scope>
</reference>
<dbReference type="GO" id="GO:0003729">
    <property type="term" value="F:mRNA binding"/>
    <property type="evidence" value="ECO:0000318"/>
    <property type="project" value="GO_Central"/>
</dbReference>
<feature type="compositionally biased region" description="Low complexity" evidence="16">
    <location>
        <begin position="780"/>
        <end position="789"/>
    </location>
</feature>
<accession>A0A7M7T168</accession>